<dbReference type="EMBL" id="JQBL01000020">
    <property type="protein sequence ID" value="KRN49776.1"/>
    <property type="molecule type" value="Genomic_DNA"/>
</dbReference>
<evidence type="ECO:0000313" key="3">
    <source>
        <dbReference type="Proteomes" id="UP000051841"/>
    </source>
</evidence>
<keyword evidence="3" id="KW-1185">Reference proteome</keyword>
<evidence type="ECO:0000256" key="1">
    <source>
        <dbReference type="SAM" id="Phobius"/>
    </source>
</evidence>
<gene>
    <name evidence="2" type="ORF">IV49_GL000821</name>
</gene>
<name>A0A0R2HA39_9FIRM</name>
<keyword evidence="1" id="KW-0812">Transmembrane</keyword>
<sequence length="166" mass="18276">MNGKVVGYVEMDSEQTSNILDTISTNNYGSMLMVAKNYWNAGNFKHNYKVTIEDVSIIVGAIIALPAIIGAATITGISMATMKSAVSALAKNILNAWSTQGILSHYAGKFYVSGYVSFTLQRRNDASSRYANRKLYMKIVLASKKYKSKTRSLGNGGWFMSTRPNY</sequence>
<dbReference type="Proteomes" id="UP000051841">
    <property type="component" value="Unassembled WGS sequence"/>
</dbReference>
<dbReference type="AlphaFoldDB" id="A0A0R2HA39"/>
<accession>A0A0R2HA39</accession>
<organism evidence="2 3">
    <name type="scientific">Kandleria vitulina DSM 20405</name>
    <dbReference type="NCBI Taxonomy" id="1410657"/>
    <lineage>
        <taxon>Bacteria</taxon>
        <taxon>Bacillati</taxon>
        <taxon>Bacillota</taxon>
        <taxon>Erysipelotrichia</taxon>
        <taxon>Erysipelotrichales</taxon>
        <taxon>Coprobacillaceae</taxon>
        <taxon>Kandleria</taxon>
    </lineage>
</organism>
<reference evidence="2 3" key="1">
    <citation type="journal article" date="2015" name="Genome Announc.">
        <title>Expanding the biotechnology potential of lactobacilli through comparative genomics of 213 strains and associated genera.</title>
        <authorList>
            <person name="Sun Z."/>
            <person name="Harris H.M."/>
            <person name="McCann A."/>
            <person name="Guo C."/>
            <person name="Argimon S."/>
            <person name="Zhang W."/>
            <person name="Yang X."/>
            <person name="Jeffery I.B."/>
            <person name="Cooney J.C."/>
            <person name="Kagawa T.F."/>
            <person name="Liu W."/>
            <person name="Song Y."/>
            <person name="Salvetti E."/>
            <person name="Wrobel A."/>
            <person name="Rasinkangas P."/>
            <person name="Parkhill J."/>
            <person name="Rea M.C."/>
            <person name="O'Sullivan O."/>
            <person name="Ritari J."/>
            <person name="Douillard F.P."/>
            <person name="Paul Ross R."/>
            <person name="Yang R."/>
            <person name="Briner A.E."/>
            <person name="Felis G.E."/>
            <person name="de Vos W.M."/>
            <person name="Barrangou R."/>
            <person name="Klaenhammer T.R."/>
            <person name="Caufield P.W."/>
            <person name="Cui Y."/>
            <person name="Zhang H."/>
            <person name="O'Toole P.W."/>
        </authorList>
    </citation>
    <scope>NUCLEOTIDE SEQUENCE [LARGE SCALE GENOMIC DNA]</scope>
    <source>
        <strain evidence="2 3">DSM 20405</strain>
    </source>
</reference>
<proteinExistence type="predicted"/>
<keyword evidence="1" id="KW-0472">Membrane</keyword>
<keyword evidence="1" id="KW-1133">Transmembrane helix</keyword>
<dbReference type="PATRIC" id="fig|1410657.5.peg.855"/>
<feature type="transmembrane region" description="Helical" evidence="1">
    <location>
        <begin position="55"/>
        <end position="77"/>
    </location>
</feature>
<evidence type="ECO:0000313" key="2">
    <source>
        <dbReference type="EMBL" id="KRN49776.1"/>
    </source>
</evidence>
<comment type="caution">
    <text evidence="2">The sequence shown here is derived from an EMBL/GenBank/DDBJ whole genome shotgun (WGS) entry which is preliminary data.</text>
</comment>
<protein>
    <submittedName>
        <fullName evidence="2">Uncharacterized protein</fullName>
    </submittedName>
</protein>